<dbReference type="PANTHER" id="PTHR33908:SF11">
    <property type="entry name" value="MEMBRANE PROTEIN"/>
    <property type="match status" value="1"/>
</dbReference>
<gene>
    <name evidence="10" type="ORF">K1Y72_26645</name>
</gene>
<accession>A0ABS7G2D0</accession>
<keyword evidence="11" id="KW-1185">Reference proteome</keyword>
<feature type="transmembrane region" description="Helical" evidence="9">
    <location>
        <begin position="26"/>
        <end position="48"/>
    </location>
</feature>
<dbReference type="PANTHER" id="PTHR33908">
    <property type="entry name" value="MANNOSYLTRANSFERASE YKCB-RELATED"/>
    <property type="match status" value="1"/>
</dbReference>
<dbReference type="InterPro" id="IPR050297">
    <property type="entry name" value="LipidA_mod_glycosyltrf_83"/>
</dbReference>
<feature type="transmembrane region" description="Helical" evidence="9">
    <location>
        <begin position="415"/>
        <end position="433"/>
    </location>
</feature>
<evidence type="ECO:0000256" key="6">
    <source>
        <dbReference type="ARBA" id="ARBA00022989"/>
    </source>
</evidence>
<reference evidence="10 11" key="1">
    <citation type="submission" date="2021-07" db="EMBL/GenBank/DDBJ databases">
        <title>Actinomadura sp. PM05-2 isolated from lichen.</title>
        <authorList>
            <person name="Somphong A."/>
            <person name="Phongsopitanun W."/>
            <person name="Tanasupawat S."/>
            <person name="Peongsungnone V."/>
        </authorList>
    </citation>
    <scope>NUCLEOTIDE SEQUENCE [LARGE SCALE GENOMIC DNA]</scope>
    <source>
        <strain evidence="10 11">PM05-2</strain>
    </source>
</reference>
<feature type="transmembrane region" description="Helical" evidence="9">
    <location>
        <begin position="440"/>
        <end position="458"/>
    </location>
</feature>
<keyword evidence="3" id="KW-0328">Glycosyltransferase</keyword>
<evidence type="ECO:0008006" key="12">
    <source>
        <dbReference type="Google" id="ProtNLM"/>
    </source>
</evidence>
<dbReference type="Proteomes" id="UP000774570">
    <property type="component" value="Unassembled WGS sequence"/>
</dbReference>
<evidence type="ECO:0000313" key="10">
    <source>
        <dbReference type="EMBL" id="MBW8485982.1"/>
    </source>
</evidence>
<comment type="subcellular location">
    <subcellularLocation>
        <location evidence="1">Cell membrane</location>
        <topology evidence="1">Multi-pass membrane protein</topology>
    </subcellularLocation>
</comment>
<feature type="transmembrane region" description="Helical" evidence="9">
    <location>
        <begin position="122"/>
        <end position="139"/>
    </location>
</feature>
<feature type="region of interest" description="Disordered" evidence="8">
    <location>
        <begin position="508"/>
        <end position="527"/>
    </location>
</feature>
<keyword evidence="6 9" id="KW-1133">Transmembrane helix</keyword>
<protein>
    <recommendedName>
        <fullName evidence="12">Phospholipid carrier-dependent glycosyltransferase</fullName>
    </recommendedName>
</protein>
<keyword evidence="7 9" id="KW-0472">Membrane</keyword>
<keyword evidence="2" id="KW-1003">Cell membrane</keyword>
<evidence type="ECO:0000256" key="2">
    <source>
        <dbReference type="ARBA" id="ARBA00022475"/>
    </source>
</evidence>
<evidence type="ECO:0000256" key="7">
    <source>
        <dbReference type="ARBA" id="ARBA00023136"/>
    </source>
</evidence>
<dbReference type="RefSeq" id="WP_220169225.1">
    <property type="nucleotide sequence ID" value="NZ_JAIBOA010000020.1"/>
</dbReference>
<evidence type="ECO:0000256" key="9">
    <source>
        <dbReference type="SAM" id="Phobius"/>
    </source>
</evidence>
<comment type="caution">
    <text evidence="10">The sequence shown here is derived from an EMBL/GenBank/DDBJ whole genome shotgun (WGS) entry which is preliminary data.</text>
</comment>
<evidence type="ECO:0000256" key="4">
    <source>
        <dbReference type="ARBA" id="ARBA00022679"/>
    </source>
</evidence>
<evidence type="ECO:0000313" key="11">
    <source>
        <dbReference type="Proteomes" id="UP000774570"/>
    </source>
</evidence>
<keyword evidence="4" id="KW-0808">Transferase</keyword>
<keyword evidence="5 9" id="KW-0812">Transmembrane</keyword>
<feature type="transmembrane region" description="Helical" evidence="9">
    <location>
        <begin position="94"/>
        <end position="116"/>
    </location>
</feature>
<feature type="compositionally biased region" description="Low complexity" evidence="8">
    <location>
        <begin position="509"/>
        <end position="527"/>
    </location>
</feature>
<evidence type="ECO:0000256" key="5">
    <source>
        <dbReference type="ARBA" id="ARBA00022692"/>
    </source>
</evidence>
<dbReference type="EMBL" id="JAIBOA010000020">
    <property type="protein sequence ID" value="MBW8485982.1"/>
    <property type="molecule type" value="Genomic_DNA"/>
</dbReference>
<proteinExistence type="predicted"/>
<evidence type="ECO:0000256" key="1">
    <source>
        <dbReference type="ARBA" id="ARBA00004651"/>
    </source>
</evidence>
<name>A0ABS7G2D0_9ACTN</name>
<feature type="transmembrane region" description="Helical" evidence="9">
    <location>
        <begin position="464"/>
        <end position="481"/>
    </location>
</feature>
<feature type="transmembrane region" description="Helical" evidence="9">
    <location>
        <begin position="146"/>
        <end position="165"/>
    </location>
</feature>
<sequence>MSEVLPRIRAESPVRRVPRSFRRAGAALRPHAPFLVALAGAALLRWTALRAYPGVLWFTGDSYFYIGYAMRLSPSAGKSVGYPMLLRLLEPWHSLVLVAAVQHLLGLATAVLGYLLLRRARVPGALATLALLPVLYDAYQVELEHLLMSETAYTFLLAAGLALLLWRPLGEGRPAPWWAALAAGLLIGYAVLVRTAGIPLVPLAAVLLLARRGGWRPALAFAAAVAVPVVAYASWFHAVNDGYGLTRSDGLFLWGRVAPFADCAEIGPPAWEEPLCLPAELHVDADAPGRLIWRTDIPPRQIYENPQAPFANETLRDFSVRAILAQPGDYASVVGEGLRMAFTTAREPYPTAPTETLYHFPRSPAAFPGGRSWGPDENSTVLLDAAAYERGLNLSTVVEPYAGRMRAYQARWHLPGPWLAALFATGAVGVLTGRGRRPELLLVWAAAATLLVFPIASADFDYRYVLPAVPFACVAAGLAFHRGLPGARPLPVLLPARRAVPAWAGRLTRWSGTPGSPRRGRGPASAP</sequence>
<feature type="transmembrane region" description="Helical" evidence="9">
    <location>
        <begin position="217"/>
        <end position="238"/>
    </location>
</feature>
<feature type="transmembrane region" description="Helical" evidence="9">
    <location>
        <begin position="177"/>
        <end position="210"/>
    </location>
</feature>
<evidence type="ECO:0000256" key="8">
    <source>
        <dbReference type="SAM" id="MobiDB-lite"/>
    </source>
</evidence>
<evidence type="ECO:0000256" key="3">
    <source>
        <dbReference type="ARBA" id="ARBA00022676"/>
    </source>
</evidence>
<organism evidence="10 11">
    <name type="scientific">Actinomadura parmotrematis</name>
    <dbReference type="NCBI Taxonomy" id="2864039"/>
    <lineage>
        <taxon>Bacteria</taxon>
        <taxon>Bacillati</taxon>
        <taxon>Actinomycetota</taxon>
        <taxon>Actinomycetes</taxon>
        <taxon>Streptosporangiales</taxon>
        <taxon>Thermomonosporaceae</taxon>
        <taxon>Actinomadura</taxon>
    </lineage>
</organism>